<dbReference type="Proteomes" id="UP000291106">
    <property type="component" value="Chromosome"/>
</dbReference>
<protein>
    <submittedName>
        <fullName evidence="2">Membrane anchored protein in chemotaxis locus</fullName>
    </submittedName>
</protein>
<dbReference type="KEGG" id="smai:EXU30_03110"/>
<evidence type="ECO:0000313" key="2">
    <source>
        <dbReference type="EMBL" id="QBF84774.1"/>
    </source>
</evidence>
<feature type="region of interest" description="Disordered" evidence="1">
    <location>
        <begin position="71"/>
        <end position="129"/>
    </location>
</feature>
<dbReference type="AlphaFoldDB" id="A0A411PML8"/>
<organism evidence="2 3">
    <name type="scientific">Shewanella maritima</name>
    <dbReference type="NCBI Taxonomy" id="2520507"/>
    <lineage>
        <taxon>Bacteria</taxon>
        <taxon>Pseudomonadati</taxon>
        <taxon>Pseudomonadota</taxon>
        <taxon>Gammaproteobacteria</taxon>
        <taxon>Alteromonadales</taxon>
        <taxon>Shewanellaceae</taxon>
        <taxon>Shewanella</taxon>
    </lineage>
</organism>
<name>A0A411PML8_9GAMM</name>
<evidence type="ECO:0000313" key="3">
    <source>
        <dbReference type="Proteomes" id="UP000291106"/>
    </source>
</evidence>
<feature type="compositionally biased region" description="Low complexity" evidence="1">
    <location>
        <begin position="82"/>
        <end position="103"/>
    </location>
</feature>
<accession>A0A411PML8</accession>
<reference evidence="2 3" key="1">
    <citation type="submission" date="2019-02" db="EMBL/GenBank/DDBJ databases">
        <title>Shewanella sp. D4-2 isolated from Dokdo Island.</title>
        <authorList>
            <person name="Baek K."/>
        </authorList>
    </citation>
    <scope>NUCLEOTIDE SEQUENCE [LARGE SCALE GENOMIC DNA]</scope>
    <source>
        <strain evidence="2 3">D4-2</strain>
    </source>
</reference>
<dbReference type="OrthoDB" id="6272804at2"/>
<dbReference type="EMBL" id="CP036200">
    <property type="protein sequence ID" value="QBF84774.1"/>
    <property type="molecule type" value="Genomic_DNA"/>
</dbReference>
<feature type="compositionally biased region" description="Polar residues" evidence="1">
    <location>
        <begin position="107"/>
        <end position="122"/>
    </location>
</feature>
<sequence>MLLISSLLIIALLVVLMLYLNAAKLNKAQQLEIEELKASQILLMVPDEQAQEIATWMANHPEQTKAFIEMAKSSPEQKATVGSATPPSTQQQTTEPEQGATTEKQSNDASNANRHSAQQVVVSENEDGVKVISLPNGGIRVTTRELDDTNR</sequence>
<evidence type="ECO:0000256" key="1">
    <source>
        <dbReference type="SAM" id="MobiDB-lite"/>
    </source>
</evidence>
<proteinExistence type="predicted"/>
<keyword evidence="3" id="KW-1185">Reference proteome</keyword>
<gene>
    <name evidence="2" type="ORF">EXU30_03110</name>
</gene>